<dbReference type="EMBL" id="WHPN01000102">
    <property type="protein sequence ID" value="KAF4410252.1"/>
    <property type="molecule type" value="Genomic_DNA"/>
</dbReference>
<feature type="compositionally biased region" description="Basic and acidic residues" evidence="4">
    <location>
        <begin position="285"/>
        <end position="296"/>
    </location>
</feature>
<evidence type="ECO:0000313" key="6">
    <source>
        <dbReference type="EMBL" id="KAF4410252.1"/>
    </source>
</evidence>
<organism evidence="6 7">
    <name type="scientific">Streptomyces lycii</name>
    <dbReference type="NCBI Taxonomy" id="2654337"/>
    <lineage>
        <taxon>Bacteria</taxon>
        <taxon>Bacillati</taxon>
        <taxon>Actinomycetota</taxon>
        <taxon>Actinomycetes</taxon>
        <taxon>Kitasatosporales</taxon>
        <taxon>Streptomycetaceae</taxon>
        <taxon>Streptomyces</taxon>
    </lineage>
</organism>
<dbReference type="InterPro" id="IPR032823">
    <property type="entry name" value="BCA_ABC_TP_C"/>
</dbReference>
<dbReference type="PROSITE" id="PS00211">
    <property type="entry name" value="ABC_TRANSPORTER_1"/>
    <property type="match status" value="1"/>
</dbReference>
<feature type="compositionally biased region" description="Basic and acidic residues" evidence="4">
    <location>
        <begin position="254"/>
        <end position="276"/>
    </location>
</feature>
<dbReference type="PANTHER" id="PTHR45772">
    <property type="entry name" value="CONSERVED COMPONENT OF ABC TRANSPORTER FOR NATURAL AMINO ACIDS-RELATED"/>
    <property type="match status" value="1"/>
</dbReference>
<protein>
    <submittedName>
        <fullName evidence="6">ATP-binding cassette domain-containing protein</fullName>
    </submittedName>
</protein>
<dbReference type="SMART" id="SM00382">
    <property type="entry name" value="AAA"/>
    <property type="match status" value="1"/>
</dbReference>
<sequence length="312" mass="33656">MRVEGVTVRFSGLLALDDVGFTVEPGSIHALIGPNGAGKSTCFNVLSGVCRPQHGSVRFGDAELTRLRPHRIAALGVARTFQNIVMTAGTVADNLMLGRHALTRAGFTATALRLPRAVREQRVHLERAREIAELVGLGLLFHTPVDLLSYGDRKRVEMARALCLEPRLLLLDEPVAGMNGTERARTAETVRAVRDELGLSVLLVEHDMGLVMRLADTVTVLDFGRRIAGGTPDEVRQDPAVLRAYLGTGSEQAAHPDDREPDPAGPDPGRHPHHPDTASGPESQDPARQRPDRRDPAPPGSAPQQQKGVRSA</sequence>
<proteinExistence type="predicted"/>
<evidence type="ECO:0000259" key="5">
    <source>
        <dbReference type="PROSITE" id="PS50893"/>
    </source>
</evidence>
<keyword evidence="7" id="KW-1185">Reference proteome</keyword>
<dbReference type="Pfam" id="PF12399">
    <property type="entry name" value="BCA_ABC_TP_C"/>
    <property type="match status" value="1"/>
</dbReference>
<dbReference type="PANTHER" id="PTHR45772:SF1">
    <property type="entry name" value="ABC TRANSPORTER ATP-BINDING PROTEIN"/>
    <property type="match status" value="1"/>
</dbReference>
<comment type="caution">
    <text evidence="6">The sequence shown here is derived from an EMBL/GenBank/DDBJ whole genome shotgun (WGS) entry which is preliminary data.</text>
</comment>
<dbReference type="Gene3D" id="3.40.50.300">
    <property type="entry name" value="P-loop containing nucleotide triphosphate hydrolases"/>
    <property type="match status" value="1"/>
</dbReference>
<dbReference type="Pfam" id="PF00005">
    <property type="entry name" value="ABC_tran"/>
    <property type="match status" value="1"/>
</dbReference>
<keyword evidence="2" id="KW-0547">Nucleotide-binding</keyword>
<name>A0ABQ7FNG0_9ACTN</name>
<feature type="region of interest" description="Disordered" evidence="4">
    <location>
        <begin position="250"/>
        <end position="312"/>
    </location>
</feature>
<evidence type="ECO:0000256" key="1">
    <source>
        <dbReference type="ARBA" id="ARBA00022448"/>
    </source>
</evidence>
<evidence type="ECO:0000313" key="7">
    <source>
        <dbReference type="Proteomes" id="UP000621266"/>
    </source>
</evidence>
<feature type="domain" description="ABC transporter" evidence="5">
    <location>
        <begin position="1"/>
        <end position="248"/>
    </location>
</feature>
<dbReference type="PROSITE" id="PS50893">
    <property type="entry name" value="ABC_TRANSPORTER_2"/>
    <property type="match status" value="1"/>
</dbReference>
<reference evidence="6 7" key="1">
    <citation type="submission" date="2019-10" db="EMBL/GenBank/DDBJ databases">
        <title>Streptomyces tenebrisbrunneis sp.nov., an endogenous actinomycete isolated from of Lycium ruthenicum.</title>
        <authorList>
            <person name="Ma L."/>
        </authorList>
    </citation>
    <scope>NUCLEOTIDE SEQUENCE [LARGE SCALE GENOMIC DNA]</scope>
    <source>
        <strain evidence="6 7">TRM 66187</strain>
    </source>
</reference>
<dbReference type="CDD" id="cd03219">
    <property type="entry name" value="ABC_Mj1267_LivG_branched"/>
    <property type="match status" value="1"/>
</dbReference>
<evidence type="ECO:0000256" key="4">
    <source>
        <dbReference type="SAM" id="MobiDB-lite"/>
    </source>
</evidence>
<dbReference type="InterPro" id="IPR003439">
    <property type="entry name" value="ABC_transporter-like_ATP-bd"/>
</dbReference>
<dbReference type="InterPro" id="IPR003593">
    <property type="entry name" value="AAA+_ATPase"/>
</dbReference>
<evidence type="ECO:0000256" key="3">
    <source>
        <dbReference type="ARBA" id="ARBA00022840"/>
    </source>
</evidence>
<dbReference type="GO" id="GO:0005524">
    <property type="term" value="F:ATP binding"/>
    <property type="evidence" value="ECO:0007669"/>
    <property type="project" value="UniProtKB-KW"/>
</dbReference>
<dbReference type="SUPFAM" id="SSF52540">
    <property type="entry name" value="P-loop containing nucleoside triphosphate hydrolases"/>
    <property type="match status" value="1"/>
</dbReference>
<accession>A0ABQ7FNG0</accession>
<keyword evidence="1" id="KW-0813">Transport</keyword>
<feature type="compositionally biased region" description="Polar residues" evidence="4">
    <location>
        <begin position="302"/>
        <end position="312"/>
    </location>
</feature>
<dbReference type="InterPro" id="IPR027417">
    <property type="entry name" value="P-loop_NTPase"/>
</dbReference>
<gene>
    <name evidence="6" type="ORF">GCU69_04820</name>
</gene>
<evidence type="ECO:0000256" key="2">
    <source>
        <dbReference type="ARBA" id="ARBA00022741"/>
    </source>
</evidence>
<keyword evidence="3 6" id="KW-0067">ATP-binding</keyword>
<dbReference type="Proteomes" id="UP000621266">
    <property type="component" value="Unassembled WGS sequence"/>
</dbReference>
<dbReference type="RefSeq" id="WP_156205210.1">
    <property type="nucleotide sequence ID" value="NZ_WHPN01000102.1"/>
</dbReference>
<dbReference type="InterPro" id="IPR017871">
    <property type="entry name" value="ABC_transporter-like_CS"/>
</dbReference>
<dbReference type="InterPro" id="IPR051120">
    <property type="entry name" value="ABC_AA/LPS_Transport"/>
</dbReference>